<dbReference type="SUPFAM" id="SSF82693">
    <property type="entry name" value="Multidrug efflux transporter AcrB pore domain, PN1, PN2, PC1 and PC2 subdomains"/>
    <property type="match status" value="3"/>
</dbReference>
<gene>
    <name evidence="10" type="ORF">DLM78_17625</name>
</gene>
<keyword evidence="4" id="KW-1003">Cell membrane</keyword>
<dbReference type="InterPro" id="IPR027463">
    <property type="entry name" value="AcrB_DN_DC_subdom"/>
</dbReference>
<dbReference type="SUPFAM" id="SSF82714">
    <property type="entry name" value="Multidrug efflux transporter AcrB TolC docking domain, DN and DC subdomains"/>
    <property type="match status" value="2"/>
</dbReference>
<dbReference type="PRINTS" id="PR00702">
    <property type="entry name" value="ACRIFLAVINRP"/>
</dbReference>
<dbReference type="Gene3D" id="3.30.2090.10">
    <property type="entry name" value="Multidrug efflux transporter AcrB TolC docking domain, DN and DC subdomains"/>
    <property type="match status" value="2"/>
</dbReference>
<feature type="region of interest" description="Disordered" evidence="8">
    <location>
        <begin position="1073"/>
        <end position="1097"/>
    </location>
</feature>
<feature type="transmembrane region" description="Helical" evidence="9">
    <location>
        <begin position="1001"/>
        <end position="1028"/>
    </location>
</feature>
<evidence type="ECO:0000256" key="9">
    <source>
        <dbReference type="SAM" id="Phobius"/>
    </source>
</evidence>
<evidence type="ECO:0000256" key="5">
    <source>
        <dbReference type="ARBA" id="ARBA00022692"/>
    </source>
</evidence>
<name>A0A8B3CP18_9LEPT</name>
<proteinExistence type="inferred from homology"/>
<feature type="transmembrane region" description="Helical" evidence="9">
    <location>
        <begin position="923"/>
        <end position="945"/>
    </location>
</feature>
<evidence type="ECO:0000313" key="11">
    <source>
        <dbReference type="Proteomes" id="UP000266669"/>
    </source>
</evidence>
<keyword evidence="7 9" id="KW-0472">Membrane</keyword>
<feature type="compositionally biased region" description="Basic residues" evidence="8">
    <location>
        <begin position="1086"/>
        <end position="1097"/>
    </location>
</feature>
<dbReference type="Pfam" id="PF00873">
    <property type="entry name" value="ACR_tran"/>
    <property type="match status" value="1"/>
</dbReference>
<keyword evidence="5 9" id="KW-0812">Transmembrane</keyword>
<evidence type="ECO:0000256" key="4">
    <source>
        <dbReference type="ARBA" id="ARBA00022475"/>
    </source>
</evidence>
<dbReference type="Gene3D" id="3.30.70.1320">
    <property type="entry name" value="Multidrug efflux transporter AcrB pore domain like"/>
    <property type="match status" value="1"/>
</dbReference>
<feature type="transmembrane region" description="Helical" evidence="9">
    <location>
        <begin position="898"/>
        <end position="917"/>
    </location>
</feature>
<comment type="subcellular location">
    <subcellularLocation>
        <location evidence="1">Cell membrane</location>
        <topology evidence="1">Multi-pass membrane protein</topology>
    </subcellularLocation>
</comment>
<feature type="transmembrane region" description="Helical" evidence="9">
    <location>
        <begin position="537"/>
        <end position="555"/>
    </location>
</feature>
<dbReference type="AlphaFoldDB" id="A0A8B3CP18"/>
<dbReference type="GO" id="GO:0005886">
    <property type="term" value="C:plasma membrane"/>
    <property type="evidence" value="ECO:0007669"/>
    <property type="project" value="UniProtKB-SubCell"/>
</dbReference>
<dbReference type="NCBIfam" id="TIGR00914">
    <property type="entry name" value="2A0601"/>
    <property type="match status" value="1"/>
</dbReference>
<protein>
    <submittedName>
        <fullName evidence="10">CusA/CzcA family heavy metal efflux RND transporter</fullName>
    </submittedName>
</protein>
<dbReference type="Proteomes" id="UP000266669">
    <property type="component" value="Unassembled WGS sequence"/>
</dbReference>
<sequence>MIDKLIRASIKNRALVLVLTFMITLVGIYNAYHLSIDAIPDVTNVQVSAVTASPGLSPLEVEQFITYPIEMEFTGLPNVTEIRSISRTGVSSVTVIFKDGTDIYFARQLVNERIKQAEAIIPPGYGRPELSPIATGLGDIYEFVLTSDRHSPEELRTYMEWELAREVKSVEGVIDVNIIGGQVRQYQVKIDPRRLAVHNLTLSQIYDKLESANQNTGGGYITKGAEQIVIRGESQYKSIEDLRNTAVTTAGDGIPLLLGQIAEIEIGPALRFGLVTKDAKGEVVGATAMMLMGQNSLEVVKKVKVRIEEIRERLPPGMRIETYYDRSEFIGRTLGTIFTNLAEAAVLVIIVLIVALGTVKGALLVALAIPIPMLVATIFMNAFGIVGNLMSLGALDFGLLVDGTIVMLESILHGFILKRSFYEMQTKLEDRELAAEEIITDACVRVGRAATFSVAIIMLVYLPLMSLEGVEGRMFKPMAITVALALGAALLFSLTTFPAAASILFKEPVFHHSKYWDIITEKYKELLDFGMSRKKEFLYAGVGVVVFSLLLGSTLGSEFLPRIDEGEIAVDIKRLPSTSLNYSRDTNTDMEAVLKKFPEVIGVVSRMGRGESAAEPIGTDEGEAMVKLKPRKDWVSADDREELMSKMKDEILKYIPSSTVSLSQPIENRVNALLSGSKADVVIKIYGDDLVKLKDIAGQFAEKLKGVKGVADLRVQRVLGLPLVEIKVDRENMARYGVQADEILATVEALRLGRNTGKVFEGFKRFDLVVRLKIDATDLEQVENIPVFTSSGSTVPLAQVAEIRLVEGPAAIYRESLKRRIMVETNIRGRDLVGFVNEAQKVTEEIEKNLPPGYRTDWGGQFENFTRAKERLAMVVPIALAIIFFMLMAAFGSIYYALGVFIVVPLAVSGGIIGLVLRGLPFSIPAGVGFIAVSGIAVLNGVVYASTLREELEKGASIADAVYLAGIHSLRPVMTTEVIAAVGFIPMAISTMAGAEVQRPLATVVIFGVIVATVFSRVLLPIVMEYLLNVYESQEKKKSAKRRLLEKQTFGANASFGEDNNEWMHSQAEATEIITEEDFEKESKSRQTKSKKTKKKK</sequence>
<dbReference type="Gene3D" id="1.20.1640.10">
    <property type="entry name" value="Multidrug efflux transporter AcrB transmembrane domain"/>
    <property type="match status" value="2"/>
</dbReference>
<dbReference type="InterPro" id="IPR001036">
    <property type="entry name" value="Acrflvin-R"/>
</dbReference>
<comment type="similarity">
    <text evidence="2">Belongs to the resistance-nodulation-cell division (RND) (TC 2.A.6) family.</text>
</comment>
<feature type="transmembrane region" description="Helical" evidence="9">
    <location>
        <begin position="12"/>
        <end position="32"/>
    </location>
</feature>
<evidence type="ECO:0000256" key="6">
    <source>
        <dbReference type="ARBA" id="ARBA00022989"/>
    </source>
</evidence>
<dbReference type="PANTHER" id="PTHR32063">
    <property type="match status" value="1"/>
</dbReference>
<dbReference type="EMBL" id="QHCS01000005">
    <property type="protein sequence ID" value="RHX84539.1"/>
    <property type="molecule type" value="Genomic_DNA"/>
</dbReference>
<dbReference type="PANTHER" id="PTHR32063:SF24">
    <property type="entry name" value="CATION EFFLUX SYSTEM (ACRB_ACRD_ACRF FAMILY)"/>
    <property type="match status" value="1"/>
</dbReference>
<feature type="transmembrane region" description="Helical" evidence="9">
    <location>
        <begin position="337"/>
        <end position="356"/>
    </location>
</feature>
<feature type="transmembrane region" description="Helical" evidence="9">
    <location>
        <begin position="479"/>
        <end position="505"/>
    </location>
</feature>
<dbReference type="RefSeq" id="WP_118983110.1">
    <property type="nucleotide sequence ID" value="NZ_QHCS01000005.1"/>
</dbReference>
<keyword evidence="6 9" id="KW-1133">Transmembrane helix</keyword>
<evidence type="ECO:0000256" key="2">
    <source>
        <dbReference type="ARBA" id="ARBA00010942"/>
    </source>
</evidence>
<evidence type="ECO:0000256" key="3">
    <source>
        <dbReference type="ARBA" id="ARBA00022448"/>
    </source>
</evidence>
<dbReference type="SUPFAM" id="SSF82866">
    <property type="entry name" value="Multidrug efflux transporter AcrB transmembrane domain"/>
    <property type="match status" value="2"/>
</dbReference>
<dbReference type="Gene3D" id="3.30.70.1440">
    <property type="entry name" value="Multidrug efflux transporter AcrB pore domain"/>
    <property type="match status" value="1"/>
</dbReference>
<organism evidence="10 11">
    <name type="scientific">Leptospira stimsonii</name>
    <dbReference type="NCBI Taxonomy" id="2202203"/>
    <lineage>
        <taxon>Bacteria</taxon>
        <taxon>Pseudomonadati</taxon>
        <taxon>Spirochaetota</taxon>
        <taxon>Spirochaetia</taxon>
        <taxon>Leptospirales</taxon>
        <taxon>Leptospiraceae</taxon>
        <taxon>Leptospira</taxon>
    </lineage>
</organism>
<evidence type="ECO:0000256" key="7">
    <source>
        <dbReference type="ARBA" id="ARBA00023136"/>
    </source>
</evidence>
<dbReference type="InterPro" id="IPR004763">
    <property type="entry name" value="CusA-like"/>
</dbReference>
<keyword evidence="3" id="KW-0813">Transport</keyword>
<feature type="transmembrane region" description="Helical" evidence="9">
    <location>
        <begin position="397"/>
        <end position="417"/>
    </location>
</feature>
<accession>A0A8B3CP18</accession>
<feature type="transmembrane region" description="Helical" evidence="9">
    <location>
        <begin position="363"/>
        <end position="385"/>
    </location>
</feature>
<dbReference type="PROSITE" id="PS00435">
    <property type="entry name" value="PEROXIDASE_1"/>
    <property type="match status" value="1"/>
</dbReference>
<dbReference type="InterPro" id="IPR019793">
    <property type="entry name" value="Peroxidases_heam-ligand_BS"/>
</dbReference>
<comment type="caution">
    <text evidence="10">The sequence shown here is derived from an EMBL/GenBank/DDBJ whole genome shotgun (WGS) entry which is preliminary data.</text>
</comment>
<feature type="transmembrane region" description="Helical" evidence="9">
    <location>
        <begin position="978"/>
        <end position="995"/>
    </location>
</feature>
<dbReference type="GO" id="GO:0042910">
    <property type="term" value="F:xenobiotic transmembrane transporter activity"/>
    <property type="evidence" value="ECO:0007669"/>
    <property type="project" value="TreeGrafter"/>
</dbReference>
<dbReference type="GO" id="GO:0008324">
    <property type="term" value="F:monoatomic cation transmembrane transporter activity"/>
    <property type="evidence" value="ECO:0007669"/>
    <property type="project" value="InterPro"/>
</dbReference>
<dbReference type="Gene3D" id="3.30.70.1430">
    <property type="entry name" value="Multidrug efflux transporter AcrB pore domain"/>
    <property type="match status" value="2"/>
</dbReference>
<feature type="transmembrane region" description="Helical" evidence="9">
    <location>
        <begin position="872"/>
        <end position="891"/>
    </location>
</feature>
<evidence type="ECO:0000256" key="8">
    <source>
        <dbReference type="SAM" id="MobiDB-lite"/>
    </source>
</evidence>
<evidence type="ECO:0000256" key="1">
    <source>
        <dbReference type="ARBA" id="ARBA00004651"/>
    </source>
</evidence>
<feature type="transmembrane region" description="Helical" evidence="9">
    <location>
        <begin position="449"/>
        <end position="467"/>
    </location>
</feature>
<evidence type="ECO:0000313" key="10">
    <source>
        <dbReference type="EMBL" id="RHX84539.1"/>
    </source>
</evidence>
<reference evidence="11" key="1">
    <citation type="submission" date="2018-05" db="EMBL/GenBank/DDBJ databases">
        <title>Leptospira yasudae sp. nov. and Leptospira stimsonii sp. nov., two pathogenic species of the genus Leptospira isolated from environmental sources.</title>
        <authorList>
            <person name="Casanovas-Massana A."/>
            <person name="Hamond C."/>
            <person name="Santos L.A."/>
            <person name="Hacker K.P."/>
            <person name="Balassiano I."/>
            <person name="Medeiros M.A."/>
            <person name="Reis M.G."/>
            <person name="Ko A.I."/>
            <person name="Wunder E.A."/>
        </authorList>
    </citation>
    <scope>NUCLEOTIDE SEQUENCE [LARGE SCALE GENOMIC DNA]</scope>
    <source>
        <strain evidence="11">AMB6-RJ</strain>
    </source>
</reference>